<comment type="caution">
    <text evidence="1">The sequence shown here is derived from an EMBL/GenBank/DDBJ whole genome shotgun (WGS) entry which is preliminary data.</text>
</comment>
<evidence type="ECO:0000313" key="1">
    <source>
        <dbReference type="EMBL" id="GEM36948.1"/>
    </source>
</evidence>
<keyword evidence="2" id="KW-1185">Reference proteome</keyword>
<reference evidence="1 2" key="1">
    <citation type="submission" date="2019-07" db="EMBL/GenBank/DDBJ databases">
        <title>Whole genome shotgun sequence of Nocardia ninae NBRC 108245.</title>
        <authorList>
            <person name="Hosoyama A."/>
            <person name="Uohara A."/>
            <person name="Ohji S."/>
            <person name="Ichikawa N."/>
        </authorList>
    </citation>
    <scope>NUCLEOTIDE SEQUENCE [LARGE SCALE GENOMIC DNA]</scope>
    <source>
        <strain evidence="1 2">NBRC 108245</strain>
    </source>
</reference>
<dbReference type="Proteomes" id="UP000321424">
    <property type="component" value="Unassembled WGS sequence"/>
</dbReference>
<organism evidence="1 2">
    <name type="scientific">Nocardia ninae NBRC 108245</name>
    <dbReference type="NCBI Taxonomy" id="1210091"/>
    <lineage>
        <taxon>Bacteria</taxon>
        <taxon>Bacillati</taxon>
        <taxon>Actinomycetota</taxon>
        <taxon>Actinomycetes</taxon>
        <taxon>Mycobacteriales</taxon>
        <taxon>Nocardiaceae</taxon>
        <taxon>Nocardia</taxon>
    </lineage>
</organism>
<protein>
    <submittedName>
        <fullName evidence="1">Uncharacterized protein</fullName>
    </submittedName>
</protein>
<accession>A0A511MA18</accession>
<proteinExistence type="predicted"/>
<dbReference type="AlphaFoldDB" id="A0A511MA18"/>
<evidence type="ECO:0000313" key="2">
    <source>
        <dbReference type="Proteomes" id="UP000321424"/>
    </source>
</evidence>
<gene>
    <name evidence="1" type="ORF">NN4_14670</name>
</gene>
<dbReference type="EMBL" id="BJXA01000006">
    <property type="protein sequence ID" value="GEM36948.1"/>
    <property type="molecule type" value="Genomic_DNA"/>
</dbReference>
<sequence length="385" mass="42910">MVRKIPLDALQEIASSLSPPAVSQYLASHDWQLEARDHNVKEIWRLPGEDGLLGRVMLPLATDYVDFPTRFRDTLQALAAIYDWDPAHLAERITAARADLFFVRLDQEMTDGTIPFRQGEATLEALLIMMRAAATTADDPTHSHRGRRSAKVTEFLEEDVRLGHTKPGSFVFTVVTRLGDVLPPHEDGSPTVPFPRKVMTTLATGLQSTKQLALDWDESALDRSGQLGLSAGLVESVLELTQPETLRALDLSFDWAAAEPPPEVSTSRIIVDRNAMAGLPRVRERLVRREEPPRYTTLLGTVRTLNRDDLGDEDQEATSIVLSTHVDGRPRKVHVPLAGQEYGWAIRAHQSRQPIVVSGDLIFERGVWRLTGDISVDPSFIDRQP</sequence>
<name>A0A511MA18_9NOCA</name>